<dbReference type="InterPro" id="IPR000702">
    <property type="entry name" value="Ribosomal_uL6-like"/>
</dbReference>
<dbReference type="InterPro" id="IPR019907">
    <property type="entry name" value="Ribosomal_uL6_arc"/>
</dbReference>
<comment type="function">
    <text evidence="5">This protein binds to the 23S rRNA, and is important in its secondary structure. It is located near the subunit interface in the base of the L7/L12 stalk, and near the tRNA binding site of the peptidyltransferase center.</text>
</comment>
<evidence type="ECO:0000256" key="1">
    <source>
        <dbReference type="ARBA" id="ARBA00022730"/>
    </source>
</evidence>
<evidence type="ECO:0000256" key="3">
    <source>
        <dbReference type="ARBA" id="ARBA00022980"/>
    </source>
</evidence>
<dbReference type="AlphaFoldDB" id="A0A0H4T0D8"/>
<keyword evidence="3 5" id="KW-0689">Ribosomal protein</keyword>
<dbReference type="HAMAP" id="MF_01365_A">
    <property type="entry name" value="Ribosomal_uL6_A"/>
    <property type="match status" value="1"/>
</dbReference>
<dbReference type="PANTHER" id="PTHR11655:SF16">
    <property type="entry name" value="60S RIBOSOMAL PROTEIN L9"/>
    <property type="match status" value="1"/>
</dbReference>
<gene>
    <name evidence="5" type="primary">rpl6</name>
</gene>
<dbReference type="GO" id="GO:0003735">
    <property type="term" value="F:structural constituent of ribosome"/>
    <property type="evidence" value="ECO:0007669"/>
    <property type="project" value="UniProtKB-UniRule"/>
</dbReference>
<dbReference type="FunFam" id="3.90.930.12:FF:000008">
    <property type="entry name" value="50S ribosomal protein L6"/>
    <property type="match status" value="1"/>
</dbReference>
<dbReference type="Pfam" id="PF00347">
    <property type="entry name" value="Ribosomal_L6"/>
    <property type="match status" value="2"/>
</dbReference>
<dbReference type="GO" id="GO:0022625">
    <property type="term" value="C:cytosolic large ribosomal subunit"/>
    <property type="evidence" value="ECO:0007669"/>
    <property type="project" value="UniProtKB-UniRule"/>
</dbReference>
<proteinExistence type="inferred from homology"/>
<dbReference type="PIRSF" id="PIRSF002162">
    <property type="entry name" value="Ribosomal_L6"/>
    <property type="match status" value="1"/>
</dbReference>
<evidence type="ECO:0000313" key="7">
    <source>
        <dbReference type="EMBL" id="AKQ00913.1"/>
    </source>
</evidence>
<dbReference type="PANTHER" id="PTHR11655">
    <property type="entry name" value="60S/50S RIBOSOMAL PROTEIN L6/L9"/>
    <property type="match status" value="1"/>
</dbReference>
<dbReference type="InterPro" id="IPR036789">
    <property type="entry name" value="Ribosomal_uL6-like_a/b-dom_sf"/>
</dbReference>
<feature type="domain" description="Large ribosomal subunit protein uL6 alpha-beta" evidence="6">
    <location>
        <begin position="13"/>
        <end position="85"/>
    </location>
</feature>
<organism evidence="7">
    <name type="scientific">uncultured euryarchaeote Rifle_16ft_4_minimus_12392</name>
    <dbReference type="NCBI Taxonomy" id="1665187"/>
    <lineage>
        <taxon>Archaea</taxon>
        <taxon>Methanobacteriati</taxon>
        <taxon>Methanobacteriota</taxon>
        <taxon>environmental samples</taxon>
    </lineage>
</organism>
<dbReference type="InterPro" id="IPR002359">
    <property type="entry name" value="Ribosomal_uL6_CS2"/>
</dbReference>
<feature type="domain" description="Large ribosomal subunit protein uL6 alpha-beta" evidence="6">
    <location>
        <begin position="97"/>
        <end position="171"/>
    </location>
</feature>
<dbReference type="GO" id="GO:0019843">
    <property type="term" value="F:rRNA binding"/>
    <property type="evidence" value="ECO:0007669"/>
    <property type="project" value="UniProtKB-UniRule"/>
</dbReference>
<protein>
    <recommendedName>
        <fullName evidence="5">Large ribosomal subunit protein uL6</fullName>
    </recommendedName>
</protein>
<reference evidence="7" key="1">
    <citation type="journal article" date="2015" name="ISME J.">
        <title>Aquifer environment selects for microbial species cohorts in sediment and groundwater.</title>
        <authorList>
            <person name="Hug L.A."/>
            <person name="Thomas B.C."/>
            <person name="Brown C.T."/>
            <person name="Frischkorn K.R."/>
            <person name="Williams K.H."/>
            <person name="Tringe S.G."/>
            <person name="Banfield J.F."/>
        </authorList>
    </citation>
    <scope>NUCLEOTIDE SEQUENCE</scope>
</reference>
<dbReference type="Gene3D" id="3.90.930.12">
    <property type="entry name" value="Ribosomal protein L6, alpha-beta domain"/>
    <property type="match status" value="2"/>
</dbReference>
<dbReference type="PROSITE" id="PS00700">
    <property type="entry name" value="RIBOSOMAL_L6_2"/>
    <property type="match status" value="1"/>
</dbReference>
<evidence type="ECO:0000259" key="6">
    <source>
        <dbReference type="Pfam" id="PF00347"/>
    </source>
</evidence>
<dbReference type="GO" id="GO:0002181">
    <property type="term" value="P:cytoplasmic translation"/>
    <property type="evidence" value="ECO:0007669"/>
    <property type="project" value="TreeGrafter"/>
</dbReference>
<evidence type="ECO:0000256" key="5">
    <source>
        <dbReference type="HAMAP-Rule" id="MF_01365"/>
    </source>
</evidence>
<dbReference type="SUPFAM" id="SSF56053">
    <property type="entry name" value="Ribosomal protein L6"/>
    <property type="match status" value="2"/>
</dbReference>
<comment type="subunit">
    <text evidence="5">Part of the 50S ribosomal subunit.</text>
</comment>
<keyword evidence="2 5" id="KW-0694">RNA-binding</keyword>
<sequence length="181" mass="20050">MARTGVAEERVKIPEGVQLELRGPEVVVAAKGHTVRRTLSHPRISMALDTGEVRISCTLAGRREKAIVGTFAAHVRNMIEGVMKGFTYRMKIVYSHFPMKASAKGNEFIVENFLGERAPRRTTIIGETKVSVDGDQVTLRGPNVEEVGQTAANIEQLTRIKRFDPRVFQDGIYIVSKGEEA</sequence>
<keyword evidence="4 5" id="KW-0687">Ribonucleoprotein</keyword>
<dbReference type="NCBIfam" id="NF004037">
    <property type="entry name" value="PRK05518.1"/>
    <property type="match status" value="1"/>
</dbReference>
<name>A0A0H4T0D8_9EURY</name>
<evidence type="ECO:0000256" key="2">
    <source>
        <dbReference type="ARBA" id="ARBA00022884"/>
    </source>
</evidence>
<evidence type="ECO:0000256" key="4">
    <source>
        <dbReference type="ARBA" id="ARBA00023274"/>
    </source>
</evidence>
<keyword evidence="1 5" id="KW-0699">rRNA-binding</keyword>
<dbReference type="InterPro" id="IPR020040">
    <property type="entry name" value="Ribosomal_uL6_a/b-dom"/>
</dbReference>
<accession>A0A0H4T0D8</accession>
<dbReference type="NCBIfam" id="TIGR03653">
    <property type="entry name" value="uL6_arch"/>
    <property type="match status" value="1"/>
</dbReference>
<comment type="similarity">
    <text evidence="5">Belongs to the universal ribosomal protein uL6 family.</text>
</comment>
<dbReference type="EMBL" id="KT006942">
    <property type="protein sequence ID" value="AKQ00913.1"/>
    <property type="molecule type" value="Genomic_DNA"/>
</dbReference>